<dbReference type="EC" id="3.1.3.15" evidence="3 8"/>
<keyword evidence="11" id="KW-1185">Reference proteome</keyword>
<keyword evidence="5 8" id="KW-0378">Hydrolase</keyword>
<evidence type="ECO:0000256" key="8">
    <source>
        <dbReference type="RuleBase" id="RU366003"/>
    </source>
</evidence>
<keyword evidence="6 8" id="KW-0368">Histidine biosynthesis</keyword>
<reference evidence="10 11" key="1">
    <citation type="submission" date="2023-07" db="EMBL/GenBank/DDBJ databases">
        <title>Sequencing the genomes of 1000 actinobacteria strains.</title>
        <authorList>
            <person name="Klenk H.-P."/>
        </authorList>
    </citation>
    <scope>NUCLEOTIDE SEQUENCE [LARGE SCALE GENOMIC DNA]</scope>
    <source>
        <strain evidence="10 11">DSM 44388</strain>
    </source>
</reference>
<evidence type="ECO:0000313" key="10">
    <source>
        <dbReference type="EMBL" id="MDP9828513.1"/>
    </source>
</evidence>
<dbReference type="InterPro" id="IPR010140">
    <property type="entry name" value="Histidinol_P_phosphatase_HisJ"/>
</dbReference>
<proteinExistence type="inferred from homology"/>
<evidence type="ECO:0000256" key="5">
    <source>
        <dbReference type="ARBA" id="ARBA00022801"/>
    </source>
</evidence>
<comment type="pathway">
    <text evidence="1 8">Amino-acid biosynthesis; L-histidine biosynthesis; L-histidine from 5-phospho-alpha-D-ribose 1-diphosphate: step 8/9.</text>
</comment>
<feature type="domain" description="PHP" evidence="9">
    <location>
        <begin position="5"/>
        <end position="213"/>
    </location>
</feature>
<comment type="similarity">
    <text evidence="2 8">Belongs to the PHP hydrolase family. HisK subfamily.</text>
</comment>
<dbReference type="RefSeq" id="WP_307245767.1">
    <property type="nucleotide sequence ID" value="NZ_JAUSQZ010000001.1"/>
</dbReference>
<accession>A0ABT9P742</accession>
<dbReference type="PANTHER" id="PTHR21039">
    <property type="entry name" value="HISTIDINOL PHOSPHATASE-RELATED"/>
    <property type="match status" value="1"/>
</dbReference>
<comment type="catalytic activity">
    <reaction evidence="7 8">
        <text>L-histidinol phosphate + H2O = L-histidinol + phosphate</text>
        <dbReference type="Rhea" id="RHEA:14465"/>
        <dbReference type="ChEBI" id="CHEBI:15377"/>
        <dbReference type="ChEBI" id="CHEBI:43474"/>
        <dbReference type="ChEBI" id="CHEBI:57699"/>
        <dbReference type="ChEBI" id="CHEBI:57980"/>
        <dbReference type="EC" id="3.1.3.15"/>
    </reaction>
</comment>
<evidence type="ECO:0000313" key="11">
    <source>
        <dbReference type="Proteomes" id="UP001235712"/>
    </source>
</evidence>
<evidence type="ECO:0000259" key="9">
    <source>
        <dbReference type="Pfam" id="PF02811"/>
    </source>
</evidence>
<dbReference type="InterPro" id="IPR004013">
    <property type="entry name" value="PHP_dom"/>
</dbReference>
<evidence type="ECO:0000256" key="6">
    <source>
        <dbReference type="ARBA" id="ARBA00023102"/>
    </source>
</evidence>
<evidence type="ECO:0000256" key="7">
    <source>
        <dbReference type="ARBA" id="ARBA00049158"/>
    </source>
</evidence>
<dbReference type="GO" id="GO:0004401">
    <property type="term" value="F:histidinol-phosphatase activity"/>
    <property type="evidence" value="ECO:0007669"/>
    <property type="project" value="UniProtKB-EC"/>
</dbReference>
<dbReference type="Proteomes" id="UP001235712">
    <property type="component" value="Unassembled WGS sequence"/>
</dbReference>
<dbReference type="Gene3D" id="3.20.20.140">
    <property type="entry name" value="Metal-dependent hydrolases"/>
    <property type="match status" value="1"/>
</dbReference>
<keyword evidence="4 8" id="KW-0028">Amino-acid biosynthesis</keyword>
<name>A0ABT9P742_9ACTN</name>
<gene>
    <name evidence="10" type="ORF">J2S57_004262</name>
</gene>
<evidence type="ECO:0000256" key="1">
    <source>
        <dbReference type="ARBA" id="ARBA00004970"/>
    </source>
</evidence>
<protein>
    <recommendedName>
        <fullName evidence="3 8">Histidinol-phosphatase</fullName>
        <shortName evidence="8">HolPase</shortName>
        <ecNumber evidence="3 8">3.1.3.15</ecNumber>
    </recommendedName>
</protein>
<dbReference type="EMBL" id="JAUSQZ010000001">
    <property type="protein sequence ID" value="MDP9828513.1"/>
    <property type="molecule type" value="Genomic_DNA"/>
</dbReference>
<comment type="caution">
    <text evidence="10">The sequence shown here is derived from an EMBL/GenBank/DDBJ whole genome shotgun (WGS) entry which is preliminary data.</text>
</comment>
<dbReference type="Pfam" id="PF02811">
    <property type="entry name" value="PHP"/>
    <property type="match status" value="1"/>
</dbReference>
<dbReference type="PANTHER" id="PTHR21039:SF0">
    <property type="entry name" value="HISTIDINOL-PHOSPHATASE"/>
    <property type="match status" value="1"/>
</dbReference>
<dbReference type="InterPro" id="IPR016195">
    <property type="entry name" value="Pol/histidinol_Pase-like"/>
</dbReference>
<evidence type="ECO:0000256" key="2">
    <source>
        <dbReference type="ARBA" id="ARBA00009152"/>
    </source>
</evidence>
<evidence type="ECO:0000256" key="3">
    <source>
        <dbReference type="ARBA" id="ARBA00013085"/>
    </source>
</evidence>
<organism evidence="10 11">
    <name type="scientific">Kineosporia succinea</name>
    <dbReference type="NCBI Taxonomy" id="84632"/>
    <lineage>
        <taxon>Bacteria</taxon>
        <taxon>Bacillati</taxon>
        <taxon>Actinomycetota</taxon>
        <taxon>Actinomycetes</taxon>
        <taxon>Kineosporiales</taxon>
        <taxon>Kineosporiaceae</taxon>
        <taxon>Kineosporia</taxon>
    </lineage>
</organism>
<sequence>MLPPDNHVHSQFSWDTRSNGSMELTCARAVEIGLPAIAFTEHVDFTAWGHEDLPPGENVSIVHRDRVQPLDVEAYHATLAECRDKYPQLRILSGIETGEPHLFAGSVAAVLRSGAFERVLGSLHSVVHEGRILSPERMFALGIAPEDTMRRYFEGMLDLIKGSDVFQVLAHCDFPRRYWPTGAAPYDEALFEEEYRTVFRALATSGRALEINTRSPLWSVDLMRWWYEEGGEAVSFGSDAHVPYRVGAQFELAVDVVEAAGFRPGRDPFDFWRR</sequence>
<dbReference type="SUPFAM" id="SSF89550">
    <property type="entry name" value="PHP domain-like"/>
    <property type="match status" value="1"/>
</dbReference>
<evidence type="ECO:0000256" key="4">
    <source>
        <dbReference type="ARBA" id="ARBA00022605"/>
    </source>
</evidence>